<dbReference type="PANTHER" id="PTHR32282:SF11">
    <property type="entry name" value="PENICILLIN-BINDING PROTEIN 1B"/>
    <property type="match status" value="1"/>
</dbReference>
<dbReference type="InterPro" id="IPR050396">
    <property type="entry name" value="Glycosyltr_51/Transpeptidase"/>
</dbReference>
<dbReference type="InterPro" id="IPR001264">
    <property type="entry name" value="Glyco_trans_51"/>
</dbReference>
<dbReference type="EC" id="2.4.99.28" evidence="13"/>
<evidence type="ECO:0000256" key="6">
    <source>
        <dbReference type="ARBA" id="ARBA00022679"/>
    </source>
</evidence>
<evidence type="ECO:0000256" key="11">
    <source>
        <dbReference type="ARBA" id="ARBA00023268"/>
    </source>
</evidence>
<evidence type="ECO:0000313" key="18">
    <source>
        <dbReference type="EMBL" id="EKD65987.1"/>
    </source>
</evidence>
<feature type="domain" description="Glycosyl transferase family 51" evidence="17">
    <location>
        <begin position="82"/>
        <end position="242"/>
    </location>
</feature>
<dbReference type="GO" id="GO:0008658">
    <property type="term" value="F:penicillin binding"/>
    <property type="evidence" value="ECO:0007669"/>
    <property type="project" value="InterPro"/>
</dbReference>
<evidence type="ECO:0000256" key="5">
    <source>
        <dbReference type="ARBA" id="ARBA00022676"/>
    </source>
</evidence>
<feature type="domain" description="Penicillin-binding protein transpeptidase" evidence="16">
    <location>
        <begin position="458"/>
        <end position="724"/>
    </location>
</feature>
<dbReference type="GO" id="GO:0004180">
    <property type="term" value="F:carboxypeptidase activity"/>
    <property type="evidence" value="ECO:0007669"/>
    <property type="project" value="UniProtKB-KW"/>
</dbReference>
<dbReference type="InterPro" id="IPR036950">
    <property type="entry name" value="PBP_transglycosylase"/>
</dbReference>
<dbReference type="InterPro" id="IPR023346">
    <property type="entry name" value="Lysozyme-like_dom_sf"/>
</dbReference>
<protein>
    <recommendedName>
        <fullName evidence="13">peptidoglycan glycosyltransferase</fullName>
        <ecNumber evidence="13">2.4.99.28</ecNumber>
    </recommendedName>
</protein>
<keyword evidence="11" id="KW-0511">Multifunctional enzyme</keyword>
<reference evidence="18" key="1">
    <citation type="journal article" date="2012" name="Science">
        <title>Fermentation, hydrogen, and sulfur metabolism in multiple uncultivated bacterial phyla.</title>
        <authorList>
            <person name="Wrighton K.C."/>
            <person name="Thomas B.C."/>
            <person name="Sharon I."/>
            <person name="Miller C.S."/>
            <person name="Castelle C.J."/>
            <person name="VerBerkmoes N.C."/>
            <person name="Wilkins M.J."/>
            <person name="Hettich R.L."/>
            <person name="Lipton M.S."/>
            <person name="Williams K.H."/>
            <person name="Long P.E."/>
            <person name="Banfield J.F."/>
        </authorList>
    </citation>
    <scope>NUCLEOTIDE SEQUENCE [LARGE SCALE GENOMIC DNA]</scope>
</reference>
<evidence type="ECO:0000256" key="12">
    <source>
        <dbReference type="ARBA" id="ARBA00023316"/>
    </source>
</evidence>
<keyword evidence="5" id="KW-0328">Glycosyltransferase</keyword>
<comment type="catalytic activity">
    <reaction evidence="14">
        <text>[GlcNAc-(1-&gt;4)-Mur2Ac(oyl-L-Ala-gamma-D-Glu-L-Lys-D-Ala-D-Ala)](n)-di-trans,octa-cis-undecaprenyl diphosphate + beta-D-GlcNAc-(1-&gt;4)-Mur2Ac(oyl-L-Ala-gamma-D-Glu-L-Lys-D-Ala-D-Ala)-di-trans,octa-cis-undecaprenyl diphosphate = [GlcNAc-(1-&gt;4)-Mur2Ac(oyl-L-Ala-gamma-D-Glu-L-Lys-D-Ala-D-Ala)](n+1)-di-trans,octa-cis-undecaprenyl diphosphate + di-trans,octa-cis-undecaprenyl diphosphate + H(+)</text>
        <dbReference type="Rhea" id="RHEA:23708"/>
        <dbReference type="Rhea" id="RHEA-COMP:9602"/>
        <dbReference type="Rhea" id="RHEA-COMP:9603"/>
        <dbReference type="ChEBI" id="CHEBI:15378"/>
        <dbReference type="ChEBI" id="CHEBI:58405"/>
        <dbReference type="ChEBI" id="CHEBI:60033"/>
        <dbReference type="ChEBI" id="CHEBI:78435"/>
        <dbReference type="EC" id="2.4.99.28"/>
    </reaction>
</comment>
<evidence type="ECO:0000256" key="8">
    <source>
        <dbReference type="ARBA" id="ARBA00022960"/>
    </source>
</evidence>
<accession>K2AVW3</accession>
<evidence type="ECO:0000256" key="15">
    <source>
        <dbReference type="SAM" id="Phobius"/>
    </source>
</evidence>
<dbReference type="Pfam" id="PF00912">
    <property type="entry name" value="Transgly"/>
    <property type="match status" value="1"/>
</dbReference>
<dbReference type="GO" id="GO:0006508">
    <property type="term" value="P:proteolysis"/>
    <property type="evidence" value="ECO:0007669"/>
    <property type="project" value="UniProtKB-KW"/>
</dbReference>
<comment type="subcellular location">
    <subcellularLocation>
        <location evidence="1">Cell membrane</location>
    </subcellularLocation>
</comment>
<evidence type="ECO:0000256" key="9">
    <source>
        <dbReference type="ARBA" id="ARBA00022984"/>
    </source>
</evidence>
<evidence type="ECO:0000256" key="2">
    <source>
        <dbReference type="ARBA" id="ARBA00022475"/>
    </source>
</evidence>
<dbReference type="SUPFAM" id="SSF53955">
    <property type="entry name" value="Lysozyme-like"/>
    <property type="match status" value="1"/>
</dbReference>
<sequence length="1080" mass="126988">MNQFTKNQLSKKISEKYLSVMKSWDKKMILAHVWFLVLWLAVVFFAIVRILYIRDLPSINTLWNDIFPESVIIYDKKWNELYNLYSKEKRTSVDISQISKTMQDAIIATEDKTFFTNKWFDFKWLIRAWLNYISGKSDKIQWTSTISQQLIKNSFLTAERSIKRKVQELYLSYKLNSSFSKNKILELYLNKISFWSNAFGIEEASKTFFGKQAKDLGILESSIMSSIPKWPTYYSPYNHRDRLMWYLYVYKEESPKDIIKIDETENPAFYKPLKDKLKSIITDAEITKVNENTTKICKLNKGFFKSDFKIDWAWCIQLDYNDMLTFLNSIKIPYSDLNLEKPNEDLKWYILEYNTWRKDFVLGRMLEDTKIKENEYKNALVEWIDFKFRKYTENIKYPFFIFYVKEFLENKYWKDFESAGWLKIYTSIDPELQDKAEELVKKQVEINKTKYWARNAALVSIDNKTWQILAMVGWADYFDVNAGANVNIITSERQPGSSFKPIVYSYAIEKNPIWPETPIYDNDTKFGEWEPDNYDSKFMGRMPLRKALGYSRNIPAIKVFFYAGWENEIVDYANSLWVSSLKKWSYYGWPLAIWTWELKPLELAQAYSVFANWWYRKDITPIVKIEDSKWNIIEDFKDSEWEQVLSDAAAYVITDILSNPANRPNDFWNNVLTLKWRKVAAKTWTSNKNTTVAWKKKEILPGDLWTAGYTPQITTVVWAGNTDWSATKWSCDWLNCAAPIWHSYMEFAHKNLKKEDFIKPKSVISATISKASGRLASDNTPDDLKVTTIFAVKPTEYDSGGKKIEVDATCNWKVTDETPPDAIKTIYMWSSMSPIIDSYDKSWLKTIWYFTADSYFTGTLLDTPCDRWSKDSAGISISSNLTNDEIIWQISKKVEIRYDANNPIIKIIISKDGKIYKTIPVDDLKWWNIDETIDFTKDTNWSYEISIKAIDSFYYSNEVKYIINVWEKTIQNTNSWTSENSSNVITPNPVSLEITNPTNGKVNIYKDQFFNLRWTVSAVPDVLNVYVDGSLFKILEWTKNFLVPINEDNTLEVWQHSVKVEVISGWKTVIKEISVTVLAR</sequence>
<evidence type="ECO:0000256" key="13">
    <source>
        <dbReference type="ARBA" id="ARBA00044770"/>
    </source>
</evidence>
<dbReference type="InterPro" id="IPR001460">
    <property type="entry name" value="PCN-bd_Tpept"/>
</dbReference>
<evidence type="ECO:0000256" key="14">
    <source>
        <dbReference type="ARBA" id="ARBA00049902"/>
    </source>
</evidence>
<keyword evidence="2" id="KW-1003">Cell membrane</keyword>
<evidence type="ECO:0000256" key="3">
    <source>
        <dbReference type="ARBA" id="ARBA00022645"/>
    </source>
</evidence>
<name>K2AVW3_9BACT</name>
<keyword evidence="15" id="KW-0812">Transmembrane</keyword>
<dbReference type="GO" id="GO:0005886">
    <property type="term" value="C:plasma membrane"/>
    <property type="evidence" value="ECO:0007669"/>
    <property type="project" value="UniProtKB-SubCell"/>
</dbReference>
<comment type="caution">
    <text evidence="18">The sequence shown here is derived from an EMBL/GenBank/DDBJ whole genome shotgun (WGS) entry which is preliminary data.</text>
</comment>
<dbReference type="GO" id="GO:0071555">
    <property type="term" value="P:cell wall organization"/>
    <property type="evidence" value="ECO:0007669"/>
    <property type="project" value="UniProtKB-KW"/>
</dbReference>
<dbReference type="EMBL" id="AMFJ01021656">
    <property type="protein sequence ID" value="EKD65987.1"/>
    <property type="molecule type" value="Genomic_DNA"/>
</dbReference>
<dbReference type="GO" id="GO:0030288">
    <property type="term" value="C:outer membrane-bounded periplasmic space"/>
    <property type="evidence" value="ECO:0007669"/>
    <property type="project" value="TreeGrafter"/>
</dbReference>
<evidence type="ECO:0000256" key="10">
    <source>
        <dbReference type="ARBA" id="ARBA00023136"/>
    </source>
</evidence>
<organism evidence="18">
    <name type="scientific">uncultured bacterium</name>
    <name type="common">gcode 4</name>
    <dbReference type="NCBI Taxonomy" id="1234023"/>
    <lineage>
        <taxon>Bacteria</taxon>
        <taxon>environmental samples</taxon>
    </lineage>
</organism>
<keyword evidence="8" id="KW-0133">Cell shape</keyword>
<dbReference type="Pfam" id="PF00905">
    <property type="entry name" value="Transpeptidase"/>
    <property type="match status" value="1"/>
</dbReference>
<proteinExistence type="predicted"/>
<keyword evidence="6" id="KW-0808">Transferase</keyword>
<gene>
    <name evidence="18" type="ORF">ACD_49C00070G0011</name>
</gene>
<feature type="transmembrane region" description="Helical" evidence="15">
    <location>
        <begin position="29"/>
        <end position="52"/>
    </location>
</feature>
<evidence type="ECO:0000256" key="1">
    <source>
        <dbReference type="ARBA" id="ARBA00004236"/>
    </source>
</evidence>
<keyword evidence="12" id="KW-0961">Cell wall biogenesis/degradation</keyword>
<dbReference type="GO" id="GO:0009252">
    <property type="term" value="P:peptidoglycan biosynthetic process"/>
    <property type="evidence" value="ECO:0007669"/>
    <property type="project" value="UniProtKB-KW"/>
</dbReference>
<dbReference type="GO" id="GO:0008955">
    <property type="term" value="F:peptidoglycan glycosyltransferase activity"/>
    <property type="evidence" value="ECO:0007669"/>
    <property type="project" value="UniProtKB-EC"/>
</dbReference>
<dbReference type="Gene3D" id="1.10.3810.10">
    <property type="entry name" value="Biosynthetic peptidoglycan transglycosylase-like"/>
    <property type="match status" value="1"/>
</dbReference>
<dbReference type="GO" id="GO:0008360">
    <property type="term" value="P:regulation of cell shape"/>
    <property type="evidence" value="ECO:0007669"/>
    <property type="project" value="UniProtKB-KW"/>
</dbReference>
<keyword evidence="9" id="KW-0573">Peptidoglycan synthesis</keyword>
<evidence type="ECO:0000256" key="4">
    <source>
        <dbReference type="ARBA" id="ARBA00022670"/>
    </source>
</evidence>
<dbReference type="AlphaFoldDB" id="K2AVW3"/>
<dbReference type="InterPro" id="IPR012338">
    <property type="entry name" value="Beta-lactam/transpept-like"/>
</dbReference>
<keyword evidence="4" id="KW-0645">Protease</keyword>
<keyword evidence="7" id="KW-0378">Hydrolase</keyword>
<keyword evidence="15" id="KW-1133">Transmembrane helix</keyword>
<evidence type="ECO:0000259" key="16">
    <source>
        <dbReference type="Pfam" id="PF00905"/>
    </source>
</evidence>
<evidence type="ECO:0000256" key="7">
    <source>
        <dbReference type="ARBA" id="ARBA00022801"/>
    </source>
</evidence>
<evidence type="ECO:0000259" key="17">
    <source>
        <dbReference type="Pfam" id="PF00912"/>
    </source>
</evidence>
<keyword evidence="10 15" id="KW-0472">Membrane</keyword>
<keyword evidence="3" id="KW-0121">Carboxypeptidase</keyword>
<dbReference type="SUPFAM" id="SSF56601">
    <property type="entry name" value="beta-lactamase/transpeptidase-like"/>
    <property type="match status" value="1"/>
</dbReference>
<dbReference type="Gene3D" id="3.40.710.10">
    <property type="entry name" value="DD-peptidase/beta-lactamase superfamily"/>
    <property type="match status" value="1"/>
</dbReference>
<dbReference type="PANTHER" id="PTHR32282">
    <property type="entry name" value="BINDING PROTEIN TRANSPEPTIDASE, PUTATIVE-RELATED"/>
    <property type="match status" value="1"/>
</dbReference>